<dbReference type="EMBL" id="JADCNL010000006">
    <property type="protein sequence ID" value="KAG0476022.1"/>
    <property type="molecule type" value="Genomic_DNA"/>
</dbReference>
<organism evidence="2 4">
    <name type="scientific">Vanilla planifolia</name>
    <name type="common">Vanilla</name>
    <dbReference type="NCBI Taxonomy" id="51239"/>
    <lineage>
        <taxon>Eukaryota</taxon>
        <taxon>Viridiplantae</taxon>
        <taxon>Streptophyta</taxon>
        <taxon>Embryophyta</taxon>
        <taxon>Tracheophyta</taxon>
        <taxon>Spermatophyta</taxon>
        <taxon>Magnoliopsida</taxon>
        <taxon>Liliopsida</taxon>
        <taxon>Asparagales</taxon>
        <taxon>Orchidaceae</taxon>
        <taxon>Vanilloideae</taxon>
        <taxon>Vanilleae</taxon>
        <taxon>Vanilla</taxon>
    </lineage>
</organism>
<evidence type="ECO:0000313" key="2">
    <source>
        <dbReference type="EMBL" id="KAG0476022.1"/>
    </source>
</evidence>
<keyword evidence="1" id="KW-1133">Transmembrane helix</keyword>
<accession>A0A835QYA8</accession>
<keyword evidence="1" id="KW-0472">Membrane</keyword>
<evidence type="ECO:0000313" key="5">
    <source>
        <dbReference type="Proteomes" id="UP000639772"/>
    </source>
</evidence>
<proteinExistence type="predicted"/>
<gene>
    <name evidence="3" type="ORF">HPP92_012472</name>
    <name evidence="2" type="ORF">HPP92_012863</name>
</gene>
<dbReference type="EMBL" id="JADCNM010000006">
    <property type="protein sequence ID" value="KAG0477753.1"/>
    <property type="molecule type" value="Genomic_DNA"/>
</dbReference>
<feature type="transmembrane region" description="Helical" evidence="1">
    <location>
        <begin position="77"/>
        <end position="99"/>
    </location>
</feature>
<comment type="caution">
    <text evidence="2">The sequence shown here is derived from an EMBL/GenBank/DDBJ whole genome shotgun (WGS) entry which is preliminary data.</text>
</comment>
<dbReference type="AlphaFoldDB" id="A0A835QYA8"/>
<sequence length="211" mass="24486">MAFGRERKEAWWLKSKMRGWVSGFGNSDRRNSYGFIHREYVGSTDELFQHDRTTIIMSFFSLFRGFLDFHLPSRPRILALGLVFTFAAIAQICLMMEFYSRHTTSQFSQCNSFLLRVIFRCAQAFVQRFQVMETTGGSSQIPHTSSQRSRWQELRYGFRKGVIRFSPQILSDLPNPISERCVEAADKANSGLGGIRCWGIHPHRFPVVQRN</sequence>
<dbReference type="Proteomes" id="UP000639772">
    <property type="component" value="Chromosome 6"/>
</dbReference>
<evidence type="ECO:0000313" key="4">
    <source>
        <dbReference type="Proteomes" id="UP000636800"/>
    </source>
</evidence>
<evidence type="ECO:0000313" key="3">
    <source>
        <dbReference type="EMBL" id="KAG0477753.1"/>
    </source>
</evidence>
<keyword evidence="4" id="KW-1185">Reference proteome</keyword>
<dbReference type="Proteomes" id="UP000636800">
    <property type="component" value="Chromosome 6"/>
</dbReference>
<protein>
    <submittedName>
        <fullName evidence="2">Uncharacterized protein</fullName>
    </submittedName>
</protein>
<name>A0A835QYA8_VANPL</name>
<evidence type="ECO:0000256" key="1">
    <source>
        <dbReference type="SAM" id="Phobius"/>
    </source>
</evidence>
<reference evidence="4 5" key="1">
    <citation type="journal article" date="2020" name="Nat. Food">
        <title>A phased Vanilla planifolia genome enables genetic improvement of flavour and production.</title>
        <authorList>
            <person name="Hasing T."/>
            <person name="Tang H."/>
            <person name="Brym M."/>
            <person name="Khazi F."/>
            <person name="Huang T."/>
            <person name="Chambers A.H."/>
        </authorList>
    </citation>
    <scope>NUCLEOTIDE SEQUENCE [LARGE SCALE GENOMIC DNA]</scope>
    <source>
        <tissue evidence="2">Leaf</tissue>
    </source>
</reference>
<keyword evidence="1" id="KW-0812">Transmembrane</keyword>